<evidence type="ECO:0000313" key="3">
    <source>
        <dbReference type="Proteomes" id="UP000265520"/>
    </source>
</evidence>
<proteinExistence type="predicted"/>
<dbReference type="PANTHER" id="PTHR31900">
    <property type="entry name" value="F-BOX/RNI SUPERFAMILY PROTEIN-RELATED"/>
    <property type="match status" value="1"/>
</dbReference>
<feature type="domain" description="FBD" evidence="1">
    <location>
        <begin position="275"/>
        <end position="345"/>
    </location>
</feature>
<evidence type="ECO:0000313" key="2">
    <source>
        <dbReference type="EMBL" id="MCH83711.1"/>
    </source>
</evidence>
<comment type="caution">
    <text evidence="2">The sequence shown here is derived from an EMBL/GenBank/DDBJ whole genome shotgun (WGS) entry which is preliminary data.</text>
</comment>
<dbReference type="SMART" id="SM00579">
    <property type="entry name" value="FBD"/>
    <property type="match status" value="1"/>
</dbReference>
<gene>
    <name evidence="2" type="ORF">A2U01_0004537</name>
</gene>
<dbReference type="EMBL" id="LXQA010005629">
    <property type="protein sequence ID" value="MCH83711.1"/>
    <property type="molecule type" value="Genomic_DNA"/>
</dbReference>
<dbReference type="Pfam" id="PF08387">
    <property type="entry name" value="FBD"/>
    <property type="match status" value="1"/>
</dbReference>
<dbReference type="InterPro" id="IPR006566">
    <property type="entry name" value="FBD"/>
</dbReference>
<keyword evidence="3" id="KW-1185">Reference proteome</keyword>
<protein>
    <submittedName>
        <fullName evidence="2">F-box/LRR-repeat protein</fullName>
    </submittedName>
</protein>
<dbReference type="InterPro" id="IPR050232">
    <property type="entry name" value="FBL13/AtMIF1-like"/>
</dbReference>
<accession>A0A392M8V5</accession>
<dbReference type="InterPro" id="IPR036047">
    <property type="entry name" value="F-box-like_dom_sf"/>
</dbReference>
<evidence type="ECO:0000259" key="1">
    <source>
        <dbReference type="SMART" id="SM00579"/>
    </source>
</evidence>
<dbReference type="InterPro" id="IPR053781">
    <property type="entry name" value="F-box_AtFBL13-like"/>
</dbReference>
<dbReference type="PANTHER" id="PTHR31900:SF27">
    <property type="entry name" value="FBD DOMAIN-CONTAINING PROTEIN"/>
    <property type="match status" value="1"/>
</dbReference>
<dbReference type="CDD" id="cd22160">
    <property type="entry name" value="F-box_AtFBL13-like"/>
    <property type="match status" value="1"/>
</dbReference>
<dbReference type="SUPFAM" id="SSF81383">
    <property type="entry name" value="F-box domain"/>
    <property type="match status" value="1"/>
</dbReference>
<dbReference type="Proteomes" id="UP000265520">
    <property type="component" value="Unassembled WGS sequence"/>
</dbReference>
<organism evidence="2 3">
    <name type="scientific">Trifolium medium</name>
    <dbReference type="NCBI Taxonomy" id="97028"/>
    <lineage>
        <taxon>Eukaryota</taxon>
        <taxon>Viridiplantae</taxon>
        <taxon>Streptophyta</taxon>
        <taxon>Embryophyta</taxon>
        <taxon>Tracheophyta</taxon>
        <taxon>Spermatophyta</taxon>
        <taxon>Magnoliopsida</taxon>
        <taxon>eudicotyledons</taxon>
        <taxon>Gunneridae</taxon>
        <taxon>Pentapetalae</taxon>
        <taxon>rosids</taxon>
        <taxon>fabids</taxon>
        <taxon>Fabales</taxon>
        <taxon>Fabaceae</taxon>
        <taxon>Papilionoideae</taxon>
        <taxon>50 kb inversion clade</taxon>
        <taxon>NPAAA clade</taxon>
        <taxon>Hologalegina</taxon>
        <taxon>IRL clade</taxon>
        <taxon>Trifolieae</taxon>
        <taxon>Trifolium</taxon>
    </lineage>
</organism>
<reference evidence="2 3" key="1">
    <citation type="journal article" date="2018" name="Front. Plant Sci.">
        <title>Red Clover (Trifolium pratense) and Zigzag Clover (T. medium) - A Picture of Genomic Similarities and Differences.</title>
        <authorList>
            <person name="Dluhosova J."/>
            <person name="Istvanek J."/>
            <person name="Nedelnik J."/>
            <person name="Repkova J."/>
        </authorList>
    </citation>
    <scope>NUCLEOTIDE SEQUENCE [LARGE SCALE GENOMIC DNA]</scope>
    <source>
        <strain evidence="3">cv. 10/8</strain>
        <tissue evidence="2">Leaf</tissue>
    </source>
</reference>
<dbReference type="InterPro" id="IPR001810">
    <property type="entry name" value="F-box_dom"/>
</dbReference>
<sequence length="345" mass="39935">MATAAKDRISSLSDDILLRILSLNSTKDAVRTRVLSKRWINLWHSIPLLDFTDTKLLDVESIVRFIQFVYSYLLSRDTAGSHSIDSFSLDIQYANPNHVQPLIIPSFTTWVNLVLQRQVKYLNLNLSLHNAVLEDLKVCNVFIPEEVEEEEACQNLNLSKLIRADVTDCWCLFPIKAFVNSEFLRIQIRLEYTTTSPYTDDQLPIFYNLTHLVINNTSFEVLQVLHRCPKLQNLVIYQKTQTEWEWEWDEERWGKEDFGAVGQESWVVPKSAPPQCFSFSLRTCTIQDFALLDLQHDIMLASYILSNAGVLETMTIWRSDTEQLEIERELSSCPRASATCQLLVY</sequence>
<dbReference type="Pfam" id="PF00646">
    <property type="entry name" value="F-box"/>
    <property type="match status" value="1"/>
</dbReference>
<name>A0A392M8V5_9FABA</name>
<dbReference type="AlphaFoldDB" id="A0A392M8V5"/>